<keyword evidence="1" id="KW-1133">Transmembrane helix</keyword>
<proteinExistence type="predicted"/>
<evidence type="ECO:0000313" key="3">
    <source>
        <dbReference type="Proteomes" id="UP000002221"/>
    </source>
</evidence>
<keyword evidence="1" id="KW-0472">Membrane</keyword>
<feature type="transmembrane region" description="Helical" evidence="1">
    <location>
        <begin position="23"/>
        <end position="44"/>
    </location>
</feature>
<evidence type="ECO:0000256" key="1">
    <source>
        <dbReference type="SAM" id="Phobius"/>
    </source>
</evidence>
<name>D0MJP1_RHOM4</name>
<dbReference type="Proteomes" id="UP000002221">
    <property type="component" value="Chromosome"/>
</dbReference>
<keyword evidence="3" id="KW-1185">Reference proteome</keyword>
<keyword evidence="1" id="KW-0812">Transmembrane</keyword>
<feature type="transmembrane region" description="Helical" evidence="1">
    <location>
        <begin position="56"/>
        <end position="74"/>
    </location>
</feature>
<dbReference type="HOGENOM" id="CLU_2791247_0_0_10"/>
<dbReference type="KEGG" id="rmr:Rmar_1816"/>
<sequence>MPFVAVEKPEGMFDSEPFRSPRFVLLGAVFLALLFGLVALMAEWVLTGTPQLTADVVRLSGLAFIGFLLVAALLRRRDST</sequence>
<accession>D0MJP1</accession>
<dbReference type="STRING" id="518766.Rmar_1816"/>
<dbReference type="EMBL" id="CP001807">
    <property type="protein sequence ID" value="ACY48699.1"/>
    <property type="molecule type" value="Genomic_DNA"/>
</dbReference>
<organism evidence="2 3">
    <name type="scientific">Rhodothermus marinus (strain ATCC 43812 / DSM 4252 / R-10)</name>
    <name type="common">Rhodothermus obamensis</name>
    <dbReference type="NCBI Taxonomy" id="518766"/>
    <lineage>
        <taxon>Bacteria</taxon>
        <taxon>Pseudomonadati</taxon>
        <taxon>Rhodothermota</taxon>
        <taxon>Rhodothermia</taxon>
        <taxon>Rhodothermales</taxon>
        <taxon>Rhodothermaceae</taxon>
        <taxon>Rhodothermus</taxon>
    </lineage>
</organism>
<protein>
    <submittedName>
        <fullName evidence="2">Uncharacterized protein</fullName>
    </submittedName>
</protein>
<evidence type="ECO:0000313" key="2">
    <source>
        <dbReference type="EMBL" id="ACY48699.1"/>
    </source>
</evidence>
<reference evidence="2 3" key="1">
    <citation type="journal article" date="2009" name="Stand. Genomic Sci.">
        <title>Complete genome sequence of Rhodothermus marinus type strain (R-10).</title>
        <authorList>
            <person name="Nolan M."/>
            <person name="Tindall B.J."/>
            <person name="Pomrenke H."/>
            <person name="Lapidus A."/>
            <person name="Copeland A."/>
            <person name="Glavina Del Rio T."/>
            <person name="Lucas S."/>
            <person name="Chen F."/>
            <person name="Tice H."/>
            <person name="Cheng J.F."/>
            <person name="Saunders E."/>
            <person name="Han C."/>
            <person name="Bruce D."/>
            <person name="Goodwin L."/>
            <person name="Chain P."/>
            <person name="Pitluck S."/>
            <person name="Ovchinikova G."/>
            <person name="Pati A."/>
            <person name="Ivanova N."/>
            <person name="Mavromatis K."/>
            <person name="Chen A."/>
            <person name="Palaniappan K."/>
            <person name="Land M."/>
            <person name="Hauser L."/>
            <person name="Chang Y.J."/>
            <person name="Jeffries C.D."/>
            <person name="Brettin T."/>
            <person name="Goker M."/>
            <person name="Bristow J."/>
            <person name="Eisen J.A."/>
            <person name="Markowitz V."/>
            <person name="Hugenholtz P."/>
            <person name="Kyrpides N.C."/>
            <person name="Klenk H.P."/>
            <person name="Detter J.C."/>
        </authorList>
    </citation>
    <scope>NUCLEOTIDE SEQUENCE [LARGE SCALE GENOMIC DNA]</scope>
    <source>
        <strain evidence="3">ATCC 43812 / DSM 4252 / R-10</strain>
    </source>
</reference>
<gene>
    <name evidence="2" type="ordered locus">Rmar_1816</name>
</gene>
<dbReference type="AlphaFoldDB" id="D0MJP1"/>